<accession>A0A366CZ10</accession>
<name>A0A366CZ10_9NOCA</name>
<proteinExistence type="predicted"/>
<dbReference type="AlphaFoldDB" id="A0A366CZ10"/>
<dbReference type="SUPFAM" id="SSF48452">
    <property type="entry name" value="TPR-like"/>
    <property type="match status" value="1"/>
</dbReference>
<dbReference type="EMBL" id="QNRE01000019">
    <property type="protein sequence ID" value="RBO83080.1"/>
    <property type="molecule type" value="Genomic_DNA"/>
</dbReference>
<gene>
    <name evidence="1" type="ORF">DFR74_1192</name>
</gene>
<dbReference type="Gene3D" id="1.25.40.10">
    <property type="entry name" value="Tetratricopeptide repeat domain"/>
    <property type="match status" value="1"/>
</dbReference>
<evidence type="ECO:0000313" key="2">
    <source>
        <dbReference type="Proteomes" id="UP000252586"/>
    </source>
</evidence>
<dbReference type="Pfam" id="PF13424">
    <property type="entry name" value="TPR_12"/>
    <property type="match status" value="1"/>
</dbReference>
<organism evidence="1 2">
    <name type="scientific">Nocardia puris</name>
    <dbReference type="NCBI Taxonomy" id="208602"/>
    <lineage>
        <taxon>Bacteria</taxon>
        <taxon>Bacillati</taxon>
        <taxon>Actinomycetota</taxon>
        <taxon>Actinomycetes</taxon>
        <taxon>Mycobacteriales</taxon>
        <taxon>Nocardiaceae</taxon>
        <taxon>Nocardia</taxon>
    </lineage>
</organism>
<keyword evidence="2" id="KW-1185">Reference proteome</keyword>
<evidence type="ECO:0000313" key="1">
    <source>
        <dbReference type="EMBL" id="RBO83080.1"/>
    </source>
</evidence>
<protein>
    <submittedName>
        <fullName evidence="1">Tetratricopeptide repeat protein</fullName>
    </submittedName>
</protein>
<dbReference type="STRING" id="1210090.GCA_001613185_04839"/>
<dbReference type="InterPro" id="IPR019734">
    <property type="entry name" value="TPR_rpt"/>
</dbReference>
<sequence length="106" mass="12274">MCRSNGDNQGETEVLNNLGYLAQLVGNHHTALSYYERSLERYRDLGHTYYEADVLDRVGQTYQALRMVSRARAAWSEALELYQDQHRRVDAERVQQLLADLGEPSR</sequence>
<dbReference type="SMART" id="SM00028">
    <property type="entry name" value="TPR"/>
    <property type="match status" value="2"/>
</dbReference>
<reference evidence="1 2" key="1">
    <citation type="submission" date="2018-06" db="EMBL/GenBank/DDBJ databases">
        <title>Genomic Encyclopedia of Type Strains, Phase IV (KMG-IV): sequencing the most valuable type-strain genomes for metagenomic binning, comparative biology and taxonomic classification.</title>
        <authorList>
            <person name="Goeker M."/>
        </authorList>
    </citation>
    <scope>NUCLEOTIDE SEQUENCE [LARGE SCALE GENOMIC DNA]</scope>
    <source>
        <strain evidence="1 2">DSM 44599</strain>
    </source>
</reference>
<dbReference type="InterPro" id="IPR011990">
    <property type="entry name" value="TPR-like_helical_dom_sf"/>
</dbReference>
<dbReference type="Proteomes" id="UP000252586">
    <property type="component" value="Unassembled WGS sequence"/>
</dbReference>
<comment type="caution">
    <text evidence="1">The sequence shown here is derived from an EMBL/GenBank/DDBJ whole genome shotgun (WGS) entry which is preliminary data.</text>
</comment>